<proteinExistence type="predicted"/>
<dbReference type="Proteomes" id="UP001215598">
    <property type="component" value="Unassembled WGS sequence"/>
</dbReference>
<feature type="compositionally biased region" description="Polar residues" evidence="1">
    <location>
        <begin position="1"/>
        <end position="19"/>
    </location>
</feature>
<dbReference type="EMBL" id="JARKIB010000078">
    <property type="protein sequence ID" value="KAJ7747074.1"/>
    <property type="molecule type" value="Genomic_DNA"/>
</dbReference>
<evidence type="ECO:0000313" key="3">
    <source>
        <dbReference type="Proteomes" id="UP001215598"/>
    </source>
</evidence>
<evidence type="ECO:0000256" key="1">
    <source>
        <dbReference type="SAM" id="MobiDB-lite"/>
    </source>
</evidence>
<reference evidence="2" key="1">
    <citation type="submission" date="2023-03" db="EMBL/GenBank/DDBJ databases">
        <title>Massive genome expansion in bonnet fungi (Mycena s.s.) driven by repeated elements and novel gene families across ecological guilds.</title>
        <authorList>
            <consortium name="Lawrence Berkeley National Laboratory"/>
            <person name="Harder C.B."/>
            <person name="Miyauchi S."/>
            <person name="Viragh M."/>
            <person name="Kuo A."/>
            <person name="Thoen E."/>
            <person name="Andreopoulos B."/>
            <person name="Lu D."/>
            <person name="Skrede I."/>
            <person name="Drula E."/>
            <person name="Henrissat B."/>
            <person name="Morin E."/>
            <person name="Kohler A."/>
            <person name="Barry K."/>
            <person name="LaButti K."/>
            <person name="Morin E."/>
            <person name="Salamov A."/>
            <person name="Lipzen A."/>
            <person name="Mereny Z."/>
            <person name="Hegedus B."/>
            <person name="Baldrian P."/>
            <person name="Stursova M."/>
            <person name="Weitz H."/>
            <person name="Taylor A."/>
            <person name="Grigoriev I.V."/>
            <person name="Nagy L.G."/>
            <person name="Martin F."/>
            <person name="Kauserud H."/>
        </authorList>
    </citation>
    <scope>NUCLEOTIDE SEQUENCE</scope>
    <source>
        <strain evidence="2">CBHHK182m</strain>
    </source>
</reference>
<organism evidence="2 3">
    <name type="scientific">Mycena metata</name>
    <dbReference type="NCBI Taxonomy" id="1033252"/>
    <lineage>
        <taxon>Eukaryota</taxon>
        <taxon>Fungi</taxon>
        <taxon>Dikarya</taxon>
        <taxon>Basidiomycota</taxon>
        <taxon>Agaricomycotina</taxon>
        <taxon>Agaricomycetes</taxon>
        <taxon>Agaricomycetidae</taxon>
        <taxon>Agaricales</taxon>
        <taxon>Marasmiineae</taxon>
        <taxon>Mycenaceae</taxon>
        <taxon>Mycena</taxon>
    </lineage>
</organism>
<sequence length="314" mass="34270">MSAKTALSSASRPTCYDTTQDTEDHVGSEGVSAPDHGGGIRSPEEGYREPLRVATSVPVRRHEWEMLKVMRTFFAGSCRRLSIQPHETRVSLLPDRESLRDMHGCTGSTAALLCPWPRPPQSRMCIHLPLDMNSSAATGRQRPSSVQEYVAGRSPGHDVAEKRRQTETIATAADTARCALRGNRRNASRAGGGLEGSCSSSFVLVFVTRTHGCFIEYFHAPGTEYALAALLCQDFSDSRHPGDGALDRHGLKVRRQHGRQALSIAAKEAAKPPGLREVNNVDVVWNATESDKSAKANIAGVLVWLHRQRGHKVS</sequence>
<accession>A0AAD7IND0</accession>
<keyword evidence="3" id="KW-1185">Reference proteome</keyword>
<comment type="caution">
    <text evidence="2">The sequence shown here is derived from an EMBL/GenBank/DDBJ whole genome shotgun (WGS) entry which is preliminary data.</text>
</comment>
<dbReference type="AlphaFoldDB" id="A0AAD7IND0"/>
<evidence type="ECO:0000313" key="2">
    <source>
        <dbReference type="EMBL" id="KAJ7747074.1"/>
    </source>
</evidence>
<feature type="region of interest" description="Disordered" evidence="1">
    <location>
        <begin position="1"/>
        <end position="47"/>
    </location>
</feature>
<protein>
    <submittedName>
        <fullName evidence="2">Uncharacterized protein</fullName>
    </submittedName>
</protein>
<name>A0AAD7IND0_9AGAR</name>
<gene>
    <name evidence="2" type="ORF">B0H16DRAFT_1692594</name>
</gene>